<dbReference type="InterPro" id="IPR056670">
    <property type="entry name" value="DUF7768"/>
</dbReference>
<reference evidence="2" key="1">
    <citation type="submission" date="2020-03" db="EMBL/GenBank/DDBJ databases">
        <title>The deep terrestrial virosphere.</title>
        <authorList>
            <person name="Holmfeldt K."/>
            <person name="Nilsson E."/>
            <person name="Simone D."/>
            <person name="Lopez-Fernandez M."/>
            <person name="Wu X."/>
            <person name="de Brujin I."/>
            <person name="Lundin D."/>
            <person name="Andersson A."/>
            <person name="Bertilsson S."/>
            <person name="Dopson M."/>
        </authorList>
    </citation>
    <scope>NUCLEOTIDE SEQUENCE</scope>
    <source>
        <strain evidence="3">MM415A04480</strain>
        <strain evidence="2">MM415B01497</strain>
    </source>
</reference>
<accession>A0A6M3IL59</accession>
<gene>
    <name evidence="3" type="ORF">MM415A04480_0009</name>
    <name evidence="2" type="ORF">MM415B01497_0014</name>
</gene>
<dbReference type="EMBL" id="MT141310">
    <property type="protein sequence ID" value="QJA58144.1"/>
    <property type="molecule type" value="Genomic_DNA"/>
</dbReference>
<dbReference type="AlphaFoldDB" id="A0A6M3IL59"/>
<proteinExistence type="predicted"/>
<organism evidence="2">
    <name type="scientific">viral metagenome</name>
    <dbReference type="NCBI Taxonomy" id="1070528"/>
    <lineage>
        <taxon>unclassified sequences</taxon>
        <taxon>metagenomes</taxon>
        <taxon>organismal metagenomes</taxon>
    </lineage>
</organism>
<feature type="domain" description="DUF7768" evidence="1">
    <location>
        <begin position="2"/>
        <end position="86"/>
    </location>
</feature>
<name>A0A6M3IL59_9ZZZZ</name>
<evidence type="ECO:0000313" key="2">
    <source>
        <dbReference type="EMBL" id="QJA58144.1"/>
    </source>
</evidence>
<evidence type="ECO:0000259" key="1">
    <source>
        <dbReference type="Pfam" id="PF24963"/>
    </source>
</evidence>
<dbReference type="Gene3D" id="3.40.50.10400">
    <property type="entry name" value="Hypothetical protein PA1492"/>
    <property type="match status" value="1"/>
</dbReference>
<dbReference type="SUPFAM" id="SSF52309">
    <property type="entry name" value="N-(deoxy)ribosyltransferase-like"/>
    <property type="match status" value="1"/>
</dbReference>
<dbReference type="EMBL" id="MT141718">
    <property type="protein sequence ID" value="QJA69585.1"/>
    <property type="molecule type" value="Genomic_DNA"/>
</dbReference>
<dbReference type="Pfam" id="PF24963">
    <property type="entry name" value="DUF7768"/>
    <property type="match status" value="1"/>
</dbReference>
<sequence>MYIAGPYTQGDTLANVAAALKAAEWVVERGGVPFIPHLSHFWQASYHHDYSWWLDYDVEWLRACHYLLRIPGYSPGANKEVYLAESVFYIPVLYWSNLIGTSFKFPLAPGQTTGATPYGA</sequence>
<protein>
    <recommendedName>
        <fullName evidence="1">DUF7768 domain-containing protein</fullName>
    </recommendedName>
</protein>
<evidence type="ECO:0000313" key="3">
    <source>
        <dbReference type="EMBL" id="QJA69585.1"/>
    </source>
</evidence>